<name>A0A6L2JW76_TANCI</name>
<feature type="compositionally biased region" description="Low complexity" evidence="1">
    <location>
        <begin position="652"/>
        <end position="674"/>
    </location>
</feature>
<protein>
    <submittedName>
        <fullName evidence="2">Ribonuclease H-like domain, reverse transcriptase, RNA-dependent DNA polymerase</fullName>
    </submittedName>
</protein>
<gene>
    <name evidence="2" type="ORF">Tci_011842</name>
</gene>
<keyword evidence="2" id="KW-0808">Transferase</keyword>
<reference evidence="2" key="1">
    <citation type="journal article" date="2019" name="Sci. Rep.">
        <title>Draft genome of Tanacetum cinerariifolium, the natural source of mosquito coil.</title>
        <authorList>
            <person name="Yamashiro T."/>
            <person name="Shiraishi A."/>
            <person name="Satake H."/>
            <person name="Nakayama K."/>
        </authorList>
    </citation>
    <scope>NUCLEOTIDE SEQUENCE</scope>
</reference>
<keyword evidence="2" id="KW-0548">Nucleotidyltransferase</keyword>
<feature type="compositionally biased region" description="Low complexity" evidence="1">
    <location>
        <begin position="267"/>
        <end position="281"/>
    </location>
</feature>
<accession>A0A6L2JW76</accession>
<evidence type="ECO:0000313" key="2">
    <source>
        <dbReference type="EMBL" id="GEU39864.1"/>
    </source>
</evidence>
<evidence type="ECO:0000256" key="1">
    <source>
        <dbReference type="SAM" id="MobiDB-lite"/>
    </source>
</evidence>
<proteinExistence type="predicted"/>
<feature type="compositionally biased region" description="Low complexity" evidence="1">
    <location>
        <begin position="221"/>
        <end position="238"/>
    </location>
</feature>
<dbReference type="GO" id="GO:0003964">
    <property type="term" value="F:RNA-directed DNA polymerase activity"/>
    <property type="evidence" value="ECO:0007669"/>
    <property type="project" value="UniProtKB-KW"/>
</dbReference>
<feature type="region of interest" description="Disordered" evidence="1">
    <location>
        <begin position="651"/>
        <end position="714"/>
    </location>
</feature>
<sequence length="1136" mass="126395">MNIQKVIQNGNSLKRTRRDPDRGVIILPPMTAEVHIAVQRESKARTTLLQSIPDDHVADFHYMDDARDIWNAVKARIGEAEGLHKGSQDAGDAGEFALMGVTSELTLEDKIRVLSIELENTSNLLKHSERINANVKTAKKDLQTKLDNLLVQTKNENELGWDDSAFNVFTTNSEDVEVRPIFHRFAKTDSMKVVPPPLTGDYTSLSDHSDLDESQMSYGTKSSTSSDSKSVSNDFVSSDDSDKSSEVNTNDFASSDSSIKSSKPKPNDSTSCASTSSVSTSENEAEIESTVRKPIKEPIIVQDLPSFSCSSSDKNENTSRTSCTKNGYFNKKTGHFRKYASSISKLCFVCGSVATGKPKATPVPTGKPQAVTPVPTGIQELANLKANTFGKDISSLLMADNLPKIIWFSTYHITLMKSWLVLSKRLQSLPNDHVADFHYMDDARDIWNAVKARFGGNAKSKKMRKSMLKQEFLEFRISEAEGLHKGSQDAGDAGEFALMGVTFERVLQRNQLTREDNIRVLSIELENKSNLLKYSERINADVETAKKDLQTKLNNHLVQTKKWRNSSKNLFKLIDSSMSVRTKVGLGFTNCISENELGWDDSAFGVFTTNSEDMKARPIFHRFAKTDSMKVVPPPLIGDYTSLSDHSDLDESQMSYGTKSSTSSDSKSVSNDFVSCDDSDKSSEVNTNDFASSDSSVKSSKPKPNDSTSCAPTSSDLPSFSCIFFDKNENTSRTSCTKNGYFSKKAETNDQYDCWYWVGPAVRPQPVPTGKPKATPVPTGKPQAVTPVPTGKPKVKPVPTGKLKVTPVPTGKPQAFTPVPTDKRYTNAVIDCYDLVDSDLFSINEYDSLLEDLGFKDGWILFSYFRIPSKSLDEGLLPLVSDEDVLSLLWHVPKDREIEDDDVENENEALISKVAPLGEGCGTSIYGFIDSDSSDHPPWSSECKNEKRKQRWSDEFQFKNRLGDIDHQFHVDLRQDPKDKVKQVMQGDLHTLNDDDDDLLQLDDPFVWKHDNYHGHSKEEEAALLFGELYQLLKHVSFLNVKLRENVVGVAPSLVVVDAQVVPTDSLVVPVNGSVIALEEEIQRPRKRERDMEDESASAIVSFGRANKRRRLNPADNIKKGMKDKSMEANGLGFYL</sequence>
<organism evidence="2">
    <name type="scientific">Tanacetum cinerariifolium</name>
    <name type="common">Dalmatian daisy</name>
    <name type="synonym">Chrysanthemum cinerariifolium</name>
    <dbReference type="NCBI Taxonomy" id="118510"/>
    <lineage>
        <taxon>Eukaryota</taxon>
        <taxon>Viridiplantae</taxon>
        <taxon>Streptophyta</taxon>
        <taxon>Embryophyta</taxon>
        <taxon>Tracheophyta</taxon>
        <taxon>Spermatophyta</taxon>
        <taxon>Magnoliopsida</taxon>
        <taxon>eudicotyledons</taxon>
        <taxon>Gunneridae</taxon>
        <taxon>Pentapetalae</taxon>
        <taxon>asterids</taxon>
        <taxon>campanulids</taxon>
        <taxon>Asterales</taxon>
        <taxon>Asteraceae</taxon>
        <taxon>Asteroideae</taxon>
        <taxon>Anthemideae</taxon>
        <taxon>Anthemidinae</taxon>
        <taxon>Tanacetum</taxon>
    </lineage>
</organism>
<dbReference type="AlphaFoldDB" id="A0A6L2JW76"/>
<feature type="region of interest" description="Disordered" evidence="1">
    <location>
        <begin position="768"/>
        <end position="816"/>
    </location>
</feature>
<feature type="compositionally biased region" description="Low complexity" evidence="1">
    <location>
        <begin position="785"/>
        <end position="809"/>
    </location>
</feature>
<feature type="region of interest" description="Disordered" evidence="1">
    <location>
        <begin position="203"/>
        <end position="296"/>
    </location>
</feature>
<comment type="caution">
    <text evidence="2">The sequence shown here is derived from an EMBL/GenBank/DDBJ whole genome shotgun (WGS) entry which is preliminary data.</text>
</comment>
<keyword evidence="2" id="KW-0695">RNA-directed DNA polymerase</keyword>
<dbReference type="EMBL" id="BKCJ010001226">
    <property type="protein sequence ID" value="GEU39864.1"/>
    <property type="molecule type" value="Genomic_DNA"/>
</dbReference>